<proteinExistence type="predicted"/>
<dbReference type="AlphaFoldDB" id="A0A0A8Y6U2"/>
<accession>A0A0A8Y6U2</accession>
<dbReference type="EMBL" id="GBRH01277072">
    <property type="protein sequence ID" value="JAD20823.1"/>
    <property type="molecule type" value="Transcribed_RNA"/>
</dbReference>
<name>A0A0A8Y6U2_ARUDO</name>
<reference evidence="1" key="1">
    <citation type="submission" date="2014-09" db="EMBL/GenBank/DDBJ databases">
        <authorList>
            <person name="Magalhaes I.L.F."/>
            <person name="Oliveira U."/>
            <person name="Santos F.R."/>
            <person name="Vidigal T.H.D.A."/>
            <person name="Brescovit A.D."/>
            <person name="Santos A.J."/>
        </authorList>
    </citation>
    <scope>NUCLEOTIDE SEQUENCE</scope>
    <source>
        <tissue evidence="1">Shoot tissue taken approximately 20 cm above the soil surface</tissue>
    </source>
</reference>
<evidence type="ECO:0000313" key="1">
    <source>
        <dbReference type="EMBL" id="JAD20823.1"/>
    </source>
</evidence>
<organism evidence="1">
    <name type="scientific">Arundo donax</name>
    <name type="common">Giant reed</name>
    <name type="synonym">Donax arundinaceus</name>
    <dbReference type="NCBI Taxonomy" id="35708"/>
    <lineage>
        <taxon>Eukaryota</taxon>
        <taxon>Viridiplantae</taxon>
        <taxon>Streptophyta</taxon>
        <taxon>Embryophyta</taxon>
        <taxon>Tracheophyta</taxon>
        <taxon>Spermatophyta</taxon>
        <taxon>Magnoliopsida</taxon>
        <taxon>Liliopsida</taxon>
        <taxon>Poales</taxon>
        <taxon>Poaceae</taxon>
        <taxon>PACMAD clade</taxon>
        <taxon>Arundinoideae</taxon>
        <taxon>Arundineae</taxon>
        <taxon>Arundo</taxon>
    </lineage>
</organism>
<protein>
    <submittedName>
        <fullName evidence="1">Uncharacterized protein</fullName>
    </submittedName>
</protein>
<reference evidence="1" key="2">
    <citation type="journal article" date="2015" name="Data Brief">
        <title>Shoot transcriptome of the giant reed, Arundo donax.</title>
        <authorList>
            <person name="Barrero R.A."/>
            <person name="Guerrero F.D."/>
            <person name="Moolhuijzen P."/>
            <person name="Goolsby J.A."/>
            <person name="Tidwell J."/>
            <person name="Bellgard S.E."/>
            <person name="Bellgard M.I."/>
        </authorList>
    </citation>
    <scope>NUCLEOTIDE SEQUENCE</scope>
    <source>
        <tissue evidence="1">Shoot tissue taken approximately 20 cm above the soil surface</tissue>
    </source>
</reference>
<sequence length="28" mass="3282">MELARSCMHHIIFVVKGRYVRGGRHTNL</sequence>